<gene>
    <name evidence="1" type="ORF">K8V01_01830</name>
</gene>
<evidence type="ECO:0000313" key="2">
    <source>
        <dbReference type="Proteomes" id="UP000760668"/>
    </source>
</evidence>
<reference evidence="1" key="1">
    <citation type="journal article" date="2021" name="PeerJ">
        <title>Extensive microbial diversity within the chicken gut microbiome revealed by metagenomics and culture.</title>
        <authorList>
            <person name="Gilroy R."/>
            <person name="Ravi A."/>
            <person name="Getino M."/>
            <person name="Pursley I."/>
            <person name="Horton D.L."/>
            <person name="Alikhan N.F."/>
            <person name="Baker D."/>
            <person name="Gharbi K."/>
            <person name="Hall N."/>
            <person name="Watson M."/>
            <person name="Adriaenssens E.M."/>
            <person name="Foster-Nyarko E."/>
            <person name="Jarju S."/>
            <person name="Secka A."/>
            <person name="Antonio M."/>
            <person name="Oren A."/>
            <person name="Chaudhuri R.R."/>
            <person name="La Ragione R."/>
            <person name="Hildebrand F."/>
            <person name="Pallen M.J."/>
        </authorList>
    </citation>
    <scope>NUCLEOTIDE SEQUENCE</scope>
    <source>
        <strain evidence="1">CHK179-5677</strain>
    </source>
</reference>
<proteinExistence type="predicted"/>
<name>A0A921SRR1_9FIRM</name>
<dbReference type="Proteomes" id="UP000760668">
    <property type="component" value="Unassembled WGS sequence"/>
</dbReference>
<reference evidence="1" key="2">
    <citation type="submission" date="2021-09" db="EMBL/GenBank/DDBJ databases">
        <authorList>
            <person name="Gilroy R."/>
        </authorList>
    </citation>
    <scope>NUCLEOTIDE SEQUENCE</scope>
    <source>
        <strain evidence="1">CHK179-5677</strain>
    </source>
</reference>
<accession>A0A921SRR1</accession>
<comment type="caution">
    <text evidence="1">The sequence shown here is derived from an EMBL/GenBank/DDBJ whole genome shotgun (WGS) entry which is preliminary data.</text>
</comment>
<dbReference type="AlphaFoldDB" id="A0A921SRR1"/>
<dbReference type="RefSeq" id="WP_295368625.1">
    <property type="nucleotide sequence ID" value="NZ_DYUC01000016.1"/>
</dbReference>
<sequence length="86" mass="9610">MKKLRICLEIPGLAEDENGQPCPGGVCLTLGDDNAEEITGEAYRNLMKEINIAGILRMACLDGFCRPEDCRLLTPEEYNEKYGEEE</sequence>
<protein>
    <submittedName>
        <fullName evidence="1">Uncharacterized protein</fullName>
    </submittedName>
</protein>
<evidence type="ECO:0000313" key="1">
    <source>
        <dbReference type="EMBL" id="HJG85761.1"/>
    </source>
</evidence>
<dbReference type="EMBL" id="DYUC01000016">
    <property type="protein sequence ID" value="HJG85761.1"/>
    <property type="molecule type" value="Genomic_DNA"/>
</dbReference>
<organism evidence="1 2">
    <name type="scientific">Pseudoflavonifractor capillosus</name>
    <dbReference type="NCBI Taxonomy" id="106588"/>
    <lineage>
        <taxon>Bacteria</taxon>
        <taxon>Bacillati</taxon>
        <taxon>Bacillota</taxon>
        <taxon>Clostridia</taxon>
        <taxon>Eubacteriales</taxon>
        <taxon>Oscillospiraceae</taxon>
        <taxon>Pseudoflavonifractor</taxon>
    </lineage>
</organism>